<gene>
    <name evidence="10" type="ORF">MQE36_05270</name>
</gene>
<protein>
    <submittedName>
        <fullName evidence="10">ABC transporter permease</fullName>
    </submittedName>
</protein>
<organism evidence="10 11">
    <name type="scientific">Zhouia spongiae</name>
    <dbReference type="NCBI Taxonomy" id="2202721"/>
    <lineage>
        <taxon>Bacteria</taxon>
        <taxon>Pseudomonadati</taxon>
        <taxon>Bacteroidota</taxon>
        <taxon>Flavobacteriia</taxon>
        <taxon>Flavobacteriales</taxon>
        <taxon>Flavobacteriaceae</taxon>
        <taxon>Zhouia</taxon>
    </lineage>
</organism>
<keyword evidence="5 7" id="KW-1133">Transmembrane helix</keyword>
<dbReference type="Pfam" id="PF02687">
    <property type="entry name" value="FtsX"/>
    <property type="match status" value="1"/>
</dbReference>
<feature type="transmembrane region" description="Helical" evidence="7">
    <location>
        <begin position="367"/>
        <end position="387"/>
    </location>
</feature>
<name>A0ABY3YQI5_9FLAO</name>
<feature type="transmembrane region" description="Helical" evidence="7">
    <location>
        <begin position="322"/>
        <end position="347"/>
    </location>
</feature>
<comment type="similarity">
    <text evidence="2">Belongs to the ABC-4 integral membrane protein family. LolC/E subfamily.</text>
</comment>
<reference evidence="10 11" key="1">
    <citation type="journal article" date="2018" name="Int. J. Syst. Evol. Microbiol.">
        <title>Zhouia spongiae sp. nov., isolated from a marine sponge.</title>
        <authorList>
            <person name="Zhuang L."/>
            <person name="Lin B."/>
            <person name="Qin F."/>
            <person name="Luo L."/>
        </authorList>
    </citation>
    <scope>NUCLEOTIDE SEQUENCE [LARGE SCALE GENOMIC DNA]</scope>
    <source>
        <strain evidence="10 11">HN-Y44</strain>
    </source>
</reference>
<keyword evidence="3" id="KW-1003">Cell membrane</keyword>
<dbReference type="PANTHER" id="PTHR30489:SF0">
    <property type="entry name" value="LIPOPROTEIN-RELEASING SYSTEM TRANSMEMBRANE PROTEIN LOLE"/>
    <property type="match status" value="1"/>
</dbReference>
<sequence length="400" mass="44106">MFFPFYIAKRYLISKSSQNAVNIINMVTFLVIVIGAASLFIVLSAFSGLKTFSLSFTNAFDPDLKIVPANGKVLSFDTGTTDKLSAVDGIASYSKELEERVFLMHDKKNHVAYIKGVDENYNAVTKTDSTLYVGEWLNIYPDQVVTGIGIANILGLAVNDRLNSLLIMAPKPGSGPIRASQKKPYNTAYTSISGVYAINEDLDKKYVFAHLSTVQSLLERSADEVSGINIKLKDGVDAETVKAGITAIFNNQVQVKTRAELNATLYKMLNTENLAIYLIFTLVLIIALFNLVGAIIMMVLDKKANLKTLYSLGVTIKELRQIYFYQGVLVSAVGGCIGILIGFMLTWTQKTFGWFMITPSLPYPMDLTIMNFVVVFLTIIILGYLAAKIASLRISKKLID</sequence>
<evidence type="ECO:0000259" key="8">
    <source>
        <dbReference type="Pfam" id="PF02687"/>
    </source>
</evidence>
<feature type="transmembrane region" description="Helical" evidence="7">
    <location>
        <begin position="274"/>
        <end position="301"/>
    </location>
</feature>
<keyword evidence="4 7" id="KW-0812">Transmembrane</keyword>
<dbReference type="InterPro" id="IPR003838">
    <property type="entry name" value="ABC3_permease_C"/>
</dbReference>
<evidence type="ECO:0000256" key="1">
    <source>
        <dbReference type="ARBA" id="ARBA00004651"/>
    </source>
</evidence>
<dbReference type="PANTHER" id="PTHR30489">
    <property type="entry name" value="LIPOPROTEIN-RELEASING SYSTEM TRANSMEMBRANE PROTEIN LOLE"/>
    <property type="match status" value="1"/>
</dbReference>
<evidence type="ECO:0000313" key="10">
    <source>
        <dbReference type="EMBL" id="UNY99756.1"/>
    </source>
</evidence>
<accession>A0ABY3YQI5</accession>
<dbReference type="Pfam" id="PF12704">
    <property type="entry name" value="MacB_PCD"/>
    <property type="match status" value="1"/>
</dbReference>
<evidence type="ECO:0000259" key="9">
    <source>
        <dbReference type="Pfam" id="PF12704"/>
    </source>
</evidence>
<keyword evidence="6 7" id="KW-0472">Membrane</keyword>
<comment type="subcellular location">
    <subcellularLocation>
        <location evidence="1">Cell membrane</location>
        <topology evidence="1">Multi-pass membrane protein</topology>
    </subcellularLocation>
</comment>
<evidence type="ECO:0000313" key="11">
    <source>
        <dbReference type="Proteomes" id="UP000829476"/>
    </source>
</evidence>
<dbReference type="InterPro" id="IPR051447">
    <property type="entry name" value="Lipoprotein-release_system"/>
</dbReference>
<feature type="domain" description="MacB-like periplasmic core" evidence="9">
    <location>
        <begin position="27"/>
        <end position="247"/>
    </location>
</feature>
<evidence type="ECO:0000256" key="4">
    <source>
        <dbReference type="ARBA" id="ARBA00022692"/>
    </source>
</evidence>
<dbReference type="EMBL" id="CP094326">
    <property type="protein sequence ID" value="UNY99756.1"/>
    <property type="molecule type" value="Genomic_DNA"/>
</dbReference>
<evidence type="ECO:0000256" key="3">
    <source>
        <dbReference type="ARBA" id="ARBA00022475"/>
    </source>
</evidence>
<evidence type="ECO:0000256" key="6">
    <source>
        <dbReference type="ARBA" id="ARBA00023136"/>
    </source>
</evidence>
<keyword evidence="11" id="KW-1185">Reference proteome</keyword>
<feature type="transmembrane region" description="Helical" evidence="7">
    <location>
        <begin position="21"/>
        <end position="46"/>
    </location>
</feature>
<dbReference type="Proteomes" id="UP000829476">
    <property type="component" value="Chromosome"/>
</dbReference>
<evidence type="ECO:0000256" key="5">
    <source>
        <dbReference type="ARBA" id="ARBA00022989"/>
    </source>
</evidence>
<evidence type="ECO:0000256" key="2">
    <source>
        <dbReference type="ARBA" id="ARBA00005236"/>
    </source>
</evidence>
<evidence type="ECO:0000256" key="7">
    <source>
        <dbReference type="SAM" id="Phobius"/>
    </source>
</evidence>
<dbReference type="InterPro" id="IPR025857">
    <property type="entry name" value="MacB_PCD"/>
</dbReference>
<proteinExistence type="inferred from homology"/>
<feature type="domain" description="ABC3 transporter permease C-terminal" evidence="8">
    <location>
        <begin position="278"/>
        <end position="397"/>
    </location>
</feature>